<dbReference type="InterPro" id="IPR034593">
    <property type="entry name" value="DgoD-like"/>
</dbReference>
<dbReference type="InterPro" id="IPR029065">
    <property type="entry name" value="Enolase_C-like"/>
</dbReference>
<evidence type="ECO:0000256" key="1">
    <source>
        <dbReference type="ARBA" id="ARBA00001946"/>
    </source>
</evidence>
<dbReference type="SMART" id="SM00922">
    <property type="entry name" value="MR_MLE"/>
    <property type="match status" value="1"/>
</dbReference>
<dbReference type="PANTHER" id="PTHR48080">
    <property type="entry name" value="D-GALACTONATE DEHYDRATASE-RELATED"/>
    <property type="match status" value="1"/>
</dbReference>
<dbReference type="PROSITE" id="PS00909">
    <property type="entry name" value="MR_MLE_2"/>
    <property type="match status" value="1"/>
</dbReference>
<dbReference type="Proteomes" id="UP000628840">
    <property type="component" value="Unassembled WGS sequence"/>
</dbReference>
<dbReference type="PANTHER" id="PTHR48080:SF3">
    <property type="entry name" value="ENOLASE SUPERFAMILY MEMBER DDB_G0284701"/>
    <property type="match status" value="1"/>
</dbReference>
<dbReference type="InterPro" id="IPR013341">
    <property type="entry name" value="Mandelate_racemase_N_dom"/>
</dbReference>
<evidence type="ECO:0000313" key="7">
    <source>
        <dbReference type="EMBL" id="GGL26857.1"/>
    </source>
</evidence>
<comment type="caution">
    <text evidence="7">The sequence shown here is derived from an EMBL/GenBank/DDBJ whole genome shotgun (WGS) entry which is preliminary data.</text>
</comment>
<dbReference type="GO" id="GO:0046872">
    <property type="term" value="F:metal ion binding"/>
    <property type="evidence" value="ECO:0007669"/>
    <property type="project" value="UniProtKB-KW"/>
</dbReference>
<dbReference type="EMBL" id="BMPF01000001">
    <property type="protein sequence ID" value="GGL26857.1"/>
    <property type="molecule type" value="Genomic_DNA"/>
</dbReference>
<dbReference type="AlphaFoldDB" id="A0A830F7J5"/>
<evidence type="ECO:0000256" key="3">
    <source>
        <dbReference type="ARBA" id="ARBA00022723"/>
    </source>
</evidence>
<dbReference type="InterPro" id="IPR029017">
    <property type="entry name" value="Enolase-like_N"/>
</dbReference>
<dbReference type="SFLD" id="SFLDF00009">
    <property type="entry name" value="o-succinylbenzoate_synthase"/>
    <property type="match status" value="1"/>
</dbReference>
<reference evidence="7 8" key="1">
    <citation type="journal article" date="2019" name="Int. J. Syst. Evol. Microbiol.">
        <title>The Global Catalogue of Microorganisms (GCM) 10K type strain sequencing project: providing services to taxonomists for standard genome sequencing and annotation.</title>
        <authorList>
            <consortium name="The Broad Institute Genomics Platform"/>
            <consortium name="The Broad Institute Genome Sequencing Center for Infectious Disease"/>
            <person name="Wu L."/>
            <person name="Ma J."/>
        </authorList>
    </citation>
    <scope>NUCLEOTIDE SEQUENCE [LARGE SCALE GENOMIC DNA]</scope>
    <source>
        <strain evidence="7 8">JCM 19585</strain>
    </source>
</reference>
<keyword evidence="5" id="KW-0413">Isomerase</keyword>
<evidence type="ECO:0000313" key="8">
    <source>
        <dbReference type="Proteomes" id="UP000628840"/>
    </source>
</evidence>
<dbReference type="InterPro" id="IPR018110">
    <property type="entry name" value="Mandel_Rmase/mucon_lact_enz_CS"/>
</dbReference>
<comment type="similarity">
    <text evidence="2">Belongs to the mandelate racemase/muconate lactonizing enzyme family.</text>
</comment>
<evidence type="ECO:0000256" key="2">
    <source>
        <dbReference type="ARBA" id="ARBA00008031"/>
    </source>
</evidence>
<dbReference type="SFLD" id="SFLDG00180">
    <property type="entry name" value="muconate_cycloisomerase"/>
    <property type="match status" value="2"/>
</dbReference>
<dbReference type="Gene3D" id="3.20.20.120">
    <property type="entry name" value="Enolase-like C-terminal domain"/>
    <property type="match status" value="1"/>
</dbReference>
<dbReference type="InterPro" id="IPR013342">
    <property type="entry name" value="Mandelate_racemase_C"/>
</dbReference>
<gene>
    <name evidence="7" type="ORF">GCM10009037_08110</name>
</gene>
<dbReference type="RefSeq" id="WP_188879353.1">
    <property type="nucleotide sequence ID" value="NZ_BMPF01000001.1"/>
</dbReference>
<dbReference type="Pfam" id="PF13378">
    <property type="entry name" value="MR_MLE_C"/>
    <property type="match status" value="1"/>
</dbReference>
<dbReference type="SFLD" id="SFLDS00001">
    <property type="entry name" value="Enolase"/>
    <property type="match status" value="2"/>
</dbReference>
<keyword evidence="4" id="KW-0460">Magnesium</keyword>
<dbReference type="Pfam" id="PF02746">
    <property type="entry name" value="MR_MLE_N"/>
    <property type="match status" value="1"/>
</dbReference>
<dbReference type="InterPro" id="IPR036849">
    <property type="entry name" value="Enolase-like_C_sf"/>
</dbReference>
<dbReference type="InterPro" id="IPR034603">
    <property type="entry name" value="Dipeptide_epimerase"/>
</dbReference>
<dbReference type="SUPFAM" id="SSF51604">
    <property type="entry name" value="Enolase C-terminal domain-like"/>
    <property type="match status" value="1"/>
</dbReference>
<evidence type="ECO:0000256" key="5">
    <source>
        <dbReference type="ARBA" id="ARBA00023235"/>
    </source>
</evidence>
<evidence type="ECO:0000259" key="6">
    <source>
        <dbReference type="SMART" id="SM00922"/>
    </source>
</evidence>
<sequence>MSLTTAFERRDLPLEHEFAIARESAAVAETVVVRIEDEAGVTGVGAAAPSAHYGETVATVEAVLPDLLGVVEAVGDPTNLQRIEAEMERVVRANPAARAAVSIACHDYAAKRAGMPLYRYWGLDPARTVASSFTIGLDTTERMRAKTRDAVAAGYDVLKVKLGTERDREIVEAVRDAAPDATVRVDANEAWTPREAVANTEWLAALDVEFLEQPVPAENPDGMRFVREHGALPVAADESCVTLADVPEVADIADIANVKLMKCGGPREARRLFAAARAHGLEVMLGCMVESNAAIAAAHHLVPLVDYADLDGSLLLADDPYDGVPMPGGDIDLAAVDRAGTGARRADAGDSANDA</sequence>
<dbReference type="GO" id="GO:0009063">
    <property type="term" value="P:amino acid catabolic process"/>
    <property type="evidence" value="ECO:0007669"/>
    <property type="project" value="InterPro"/>
</dbReference>
<evidence type="ECO:0000256" key="4">
    <source>
        <dbReference type="ARBA" id="ARBA00022842"/>
    </source>
</evidence>
<name>A0A830F7J5_9EURY</name>
<accession>A0A830F7J5</accession>
<feature type="domain" description="Mandelate racemase/muconate lactonizing enzyme C-terminal" evidence="6">
    <location>
        <begin position="140"/>
        <end position="233"/>
    </location>
</feature>
<dbReference type="CDD" id="cd03319">
    <property type="entry name" value="L-Ala-DL-Glu_epimerase"/>
    <property type="match status" value="1"/>
</dbReference>
<organism evidence="7 8">
    <name type="scientific">Halarchaeum grantii</name>
    <dbReference type="NCBI Taxonomy" id="1193105"/>
    <lineage>
        <taxon>Archaea</taxon>
        <taxon>Methanobacteriati</taxon>
        <taxon>Methanobacteriota</taxon>
        <taxon>Stenosarchaea group</taxon>
        <taxon>Halobacteria</taxon>
        <taxon>Halobacteriales</taxon>
        <taxon>Halobacteriaceae</taxon>
    </lineage>
</organism>
<comment type="cofactor">
    <cofactor evidence="1">
        <name>Mg(2+)</name>
        <dbReference type="ChEBI" id="CHEBI:18420"/>
    </cofactor>
</comment>
<keyword evidence="3" id="KW-0479">Metal-binding</keyword>
<protein>
    <submittedName>
        <fullName evidence="7">Dipeptide epimerase</fullName>
    </submittedName>
</protein>
<dbReference type="SFLD" id="SFLDF00010">
    <property type="entry name" value="dipeptide_epimerase"/>
    <property type="match status" value="1"/>
</dbReference>
<dbReference type="OrthoDB" id="372081at2157"/>
<dbReference type="GO" id="GO:0016855">
    <property type="term" value="F:racemase and epimerase activity, acting on amino acids and derivatives"/>
    <property type="evidence" value="ECO:0007669"/>
    <property type="project" value="InterPro"/>
</dbReference>
<keyword evidence="8" id="KW-1185">Reference proteome</keyword>
<dbReference type="SUPFAM" id="SSF54826">
    <property type="entry name" value="Enolase N-terminal domain-like"/>
    <property type="match status" value="1"/>
</dbReference>
<proteinExistence type="inferred from homology"/>
<dbReference type="Gene3D" id="3.30.390.10">
    <property type="entry name" value="Enolase-like, N-terminal domain"/>
    <property type="match status" value="1"/>
</dbReference>